<evidence type="ECO:0000256" key="3">
    <source>
        <dbReference type="ARBA" id="ARBA00022692"/>
    </source>
</evidence>
<gene>
    <name evidence="7" type="ORF">EAH86_09095</name>
</gene>
<dbReference type="OrthoDB" id="5182677at2"/>
<feature type="transmembrane region" description="Helical" evidence="6">
    <location>
        <begin position="61"/>
        <end position="82"/>
    </location>
</feature>
<evidence type="ECO:0000256" key="1">
    <source>
        <dbReference type="ARBA" id="ARBA00004651"/>
    </source>
</evidence>
<comment type="subcellular location">
    <subcellularLocation>
        <location evidence="1">Cell membrane</location>
        <topology evidence="1">Multi-pass membrane protein</topology>
    </subcellularLocation>
</comment>
<keyword evidence="2" id="KW-1003">Cell membrane</keyword>
<sequence>MSALAAPTAPRRGFTVPGAVRVVTGIAVTGAMFGWVVPALAGARWSAIGEVLARVSTPQLAALALLWAAGLFAHSFVLTGGLPGLSRRRALTLSLTGSAVSNVAPMGGALGVGTNLAMIRAWRFRETAFAAFTIVTNIWDVLAKLLLPVIAIAALVLTGHATGHLLRSTAAVASLLLLAVVIAILGALGSERAATRTVDALVRVLRLVLRGRGEKWLGSLTRSVLETRGAVRAVASRTWPQLTTGMGAYVLLQGALLWGCLHVVAADLPWYAVLTGFAVERLLSLVVVTPGGTGTTEAGTVAALVALGGDPLTVAAGVLLYRGFIFLLEIPVGGVWLGGWFVARSRAVRVPG</sequence>
<dbReference type="EMBL" id="RCZM01000003">
    <property type="protein sequence ID" value="TPG16936.1"/>
    <property type="molecule type" value="Genomic_DNA"/>
</dbReference>
<dbReference type="InterPro" id="IPR022791">
    <property type="entry name" value="L-PG_synthase/AglD"/>
</dbReference>
<feature type="transmembrane region" description="Helical" evidence="6">
    <location>
        <begin position="319"/>
        <end position="343"/>
    </location>
</feature>
<dbReference type="PANTHER" id="PTHR39087:SF2">
    <property type="entry name" value="UPF0104 MEMBRANE PROTEIN MJ1595"/>
    <property type="match status" value="1"/>
</dbReference>
<comment type="caution">
    <text evidence="7">The sequence shown here is derived from an EMBL/GenBank/DDBJ whole genome shotgun (WGS) entry which is preliminary data.</text>
</comment>
<feature type="transmembrane region" description="Helical" evidence="6">
    <location>
        <begin position="246"/>
        <end position="270"/>
    </location>
</feature>
<keyword evidence="3 6" id="KW-0812">Transmembrane</keyword>
<feature type="transmembrane region" description="Helical" evidence="6">
    <location>
        <begin position="20"/>
        <end position="41"/>
    </location>
</feature>
<dbReference type="AlphaFoldDB" id="A0A502CYN8"/>
<feature type="transmembrane region" description="Helical" evidence="6">
    <location>
        <begin position="169"/>
        <end position="188"/>
    </location>
</feature>
<evidence type="ECO:0000313" key="7">
    <source>
        <dbReference type="EMBL" id="TPG16936.1"/>
    </source>
</evidence>
<proteinExistence type="predicted"/>
<keyword evidence="4 6" id="KW-1133">Transmembrane helix</keyword>
<evidence type="ECO:0000256" key="6">
    <source>
        <dbReference type="SAM" id="Phobius"/>
    </source>
</evidence>
<evidence type="ECO:0000313" key="8">
    <source>
        <dbReference type="Proteomes" id="UP000317722"/>
    </source>
</evidence>
<evidence type="ECO:0000256" key="5">
    <source>
        <dbReference type="ARBA" id="ARBA00023136"/>
    </source>
</evidence>
<feature type="transmembrane region" description="Helical" evidence="6">
    <location>
        <begin position="128"/>
        <end position="157"/>
    </location>
</feature>
<dbReference type="Pfam" id="PF03706">
    <property type="entry name" value="LPG_synthase_TM"/>
    <property type="match status" value="1"/>
</dbReference>
<dbReference type="GO" id="GO:0005886">
    <property type="term" value="C:plasma membrane"/>
    <property type="evidence" value="ECO:0007669"/>
    <property type="project" value="UniProtKB-SubCell"/>
</dbReference>
<evidence type="ECO:0000256" key="2">
    <source>
        <dbReference type="ARBA" id="ARBA00022475"/>
    </source>
</evidence>
<dbReference type="PANTHER" id="PTHR39087">
    <property type="entry name" value="UPF0104 MEMBRANE PROTEIN MJ1595"/>
    <property type="match status" value="1"/>
</dbReference>
<evidence type="ECO:0000256" key="4">
    <source>
        <dbReference type="ARBA" id="ARBA00022989"/>
    </source>
</evidence>
<keyword evidence="5 6" id="KW-0472">Membrane</keyword>
<organism evidence="7 8">
    <name type="scientific">Pedococcus bigeumensis</name>
    <dbReference type="NCBI Taxonomy" id="433644"/>
    <lineage>
        <taxon>Bacteria</taxon>
        <taxon>Bacillati</taxon>
        <taxon>Actinomycetota</taxon>
        <taxon>Actinomycetes</taxon>
        <taxon>Micrococcales</taxon>
        <taxon>Intrasporangiaceae</taxon>
        <taxon>Pedococcus</taxon>
    </lineage>
</organism>
<dbReference type="RefSeq" id="WP_140739431.1">
    <property type="nucleotide sequence ID" value="NZ_RCZM01000003.1"/>
</dbReference>
<dbReference type="Proteomes" id="UP000317722">
    <property type="component" value="Unassembled WGS sequence"/>
</dbReference>
<feature type="transmembrane region" description="Helical" evidence="6">
    <location>
        <begin position="103"/>
        <end position="122"/>
    </location>
</feature>
<accession>A0A502CYN8</accession>
<protein>
    <submittedName>
        <fullName evidence="7">UPF0104 family protein</fullName>
    </submittedName>
</protein>
<name>A0A502CYN8_9MICO</name>
<keyword evidence="8" id="KW-1185">Reference proteome</keyword>
<reference evidence="7 8" key="1">
    <citation type="journal article" date="2019" name="Environ. Microbiol.">
        <title>Species interactions and distinct microbial communities in high Arctic permafrost affected cryosols are associated with the CH4 and CO2 gas fluxes.</title>
        <authorList>
            <person name="Altshuler I."/>
            <person name="Hamel J."/>
            <person name="Turney S."/>
            <person name="Magnuson E."/>
            <person name="Levesque R."/>
            <person name="Greer C."/>
            <person name="Whyte L.G."/>
        </authorList>
    </citation>
    <scope>NUCLEOTIDE SEQUENCE [LARGE SCALE GENOMIC DNA]</scope>
    <source>
        <strain evidence="7 8">S9.3A</strain>
    </source>
</reference>